<feature type="compositionally biased region" description="Polar residues" evidence="1">
    <location>
        <begin position="261"/>
        <end position="285"/>
    </location>
</feature>
<feature type="region of interest" description="Disordered" evidence="1">
    <location>
        <begin position="173"/>
        <end position="214"/>
    </location>
</feature>
<evidence type="ECO:0000313" key="2">
    <source>
        <dbReference type="EMBL" id="KAJ1647168.1"/>
    </source>
</evidence>
<feature type="region of interest" description="Disordered" evidence="1">
    <location>
        <begin position="85"/>
        <end position="129"/>
    </location>
</feature>
<dbReference type="Proteomes" id="UP001145021">
    <property type="component" value="Unassembled WGS sequence"/>
</dbReference>
<feature type="region of interest" description="Disordered" evidence="1">
    <location>
        <begin position="230"/>
        <end position="289"/>
    </location>
</feature>
<dbReference type="AlphaFoldDB" id="A0A9W7XQM6"/>
<evidence type="ECO:0000313" key="3">
    <source>
        <dbReference type="Proteomes" id="UP001145021"/>
    </source>
</evidence>
<feature type="region of interest" description="Disordered" evidence="1">
    <location>
        <begin position="1"/>
        <end position="30"/>
    </location>
</feature>
<organism evidence="2 3">
    <name type="scientific">Coemansia asiatica</name>
    <dbReference type="NCBI Taxonomy" id="1052880"/>
    <lineage>
        <taxon>Eukaryota</taxon>
        <taxon>Fungi</taxon>
        <taxon>Fungi incertae sedis</taxon>
        <taxon>Zoopagomycota</taxon>
        <taxon>Kickxellomycotina</taxon>
        <taxon>Kickxellomycetes</taxon>
        <taxon>Kickxellales</taxon>
        <taxon>Kickxellaceae</taxon>
        <taxon>Coemansia</taxon>
    </lineage>
</organism>
<feature type="compositionally biased region" description="Polar residues" evidence="1">
    <location>
        <begin position="85"/>
        <end position="104"/>
    </location>
</feature>
<reference evidence="2" key="1">
    <citation type="submission" date="2022-07" db="EMBL/GenBank/DDBJ databases">
        <title>Phylogenomic reconstructions and comparative analyses of Kickxellomycotina fungi.</title>
        <authorList>
            <person name="Reynolds N.K."/>
            <person name="Stajich J.E."/>
            <person name="Barry K."/>
            <person name="Grigoriev I.V."/>
            <person name="Crous P."/>
            <person name="Smith M.E."/>
        </authorList>
    </citation>
    <scope>NUCLEOTIDE SEQUENCE</scope>
    <source>
        <strain evidence="2">NBRC 105413</strain>
    </source>
</reference>
<feature type="region of interest" description="Disordered" evidence="1">
    <location>
        <begin position="48"/>
        <end position="70"/>
    </location>
</feature>
<name>A0A9W7XQM6_9FUNG</name>
<feature type="compositionally biased region" description="Low complexity" evidence="1">
    <location>
        <begin position="238"/>
        <end position="252"/>
    </location>
</feature>
<sequence>MNASYQSQHPIAASAYHIRPQRREAAARYSTSDMHALPPLPIAIPLPSSSGLGSSKNKMGAPSSKAYPGNGPLSVVTSRLSESPVSSFTAVNSPGLKTQPSHSNQQQQQQQQQQQYKYSSQPLTAHQHQYEQHNLTKRMQHLSFPLTGSASVPKSEPQAMDPHRYQFQTHWHPERSSSYGLKTQPEHDGPGSGDNYQLYSSQQPYQHAASQKTQPQNLFSQNLRHSLQHGYHRRTPSQTQSQMQGQHQHQYQRSPRHSSSHYEQNASAPRNINPRSSHLHSSNQYHHAAGTHAGAAAAALNGSLPMSLPVVSTLSSNNNGFGKKQRQKKCVTFADPIAEFHELPLVCSMSAPTSSVLSSGSILKKIPLTRSMVADDHGAGSNGGGLLAYERSRMGLRGSESRRSRSSSQPMRYGGFDSFYALDGPAHFADYERNAYWDPPYDDGHVCNDPSCSGYKYDSRFSLSTDYLPLNEQYSYC</sequence>
<proteinExistence type="predicted"/>
<evidence type="ECO:0000256" key="1">
    <source>
        <dbReference type="SAM" id="MobiDB-lite"/>
    </source>
</evidence>
<keyword evidence="3" id="KW-1185">Reference proteome</keyword>
<feature type="compositionally biased region" description="Polar residues" evidence="1">
    <location>
        <begin position="116"/>
        <end position="127"/>
    </location>
</feature>
<feature type="compositionally biased region" description="Polar residues" evidence="1">
    <location>
        <begin position="194"/>
        <end position="214"/>
    </location>
</feature>
<comment type="caution">
    <text evidence="2">The sequence shown here is derived from an EMBL/GenBank/DDBJ whole genome shotgun (WGS) entry which is preliminary data.</text>
</comment>
<dbReference type="EMBL" id="JANBOH010000037">
    <property type="protein sequence ID" value="KAJ1647168.1"/>
    <property type="molecule type" value="Genomic_DNA"/>
</dbReference>
<feature type="compositionally biased region" description="Low complexity" evidence="1">
    <location>
        <begin position="105"/>
        <end position="115"/>
    </location>
</feature>
<gene>
    <name evidence="2" type="ORF">LPJ64_001428</name>
</gene>
<accession>A0A9W7XQM6</accession>
<protein>
    <submittedName>
        <fullName evidence="2">Uncharacterized protein</fullName>
    </submittedName>
</protein>